<dbReference type="EMBL" id="BOPG01000047">
    <property type="protein sequence ID" value="GIJ59439.1"/>
    <property type="molecule type" value="Genomic_DNA"/>
</dbReference>
<dbReference type="PANTHER" id="PTHR31528">
    <property type="entry name" value="4-AMINO-5-HYDROXYMETHYL-2-METHYLPYRIMIDINE PHOSPHATE SYNTHASE THI11-RELATED"/>
    <property type="match status" value="1"/>
</dbReference>
<dbReference type="Pfam" id="PF09084">
    <property type="entry name" value="NMT1"/>
    <property type="match status" value="1"/>
</dbReference>
<dbReference type="InterPro" id="IPR027939">
    <property type="entry name" value="NMT1/THI5"/>
</dbReference>
<feature type="chain" id="PRO_5035190176" evidence="1">
    <location>
        <begin position="25"/>
        <end position="340"/>
    </location>
</feature>
<dbReference type="Gene3D" id="3.40.190.10">
    <property type="entry name" value="Periplasmic binding protein-like II"/>
    <property type="match status" value="2"/>
</dbReference>
<dbReference type="InterPro" id="IPR015168">
    <property type="entry name" value="SsuA/THI5"/>
</dbReference>
<dbReference type="PROSITE" id="PS51257">
    <property type="entry name" value="PROKAR_LIPOPROTEIN"/>
    <property type="match status" value="1"/>
</dbReference>
<comment type="caution">
    <text evidence="3">The sequence shown here is derived from an EMBL/GenBank/DDBJ whole genome shotgun (WGS) entry which is preliminary data.</text>
</comment>
<protein>
    <submittedName>
        <fullName evidence="3">ABC transporter substrate-binding protein</fullName>
    </submittedName>
</protein>
<organism evidence="3 4">
    <name type="scientific">Virgisporangium aurantiacum</name>
    <dbReference type="NCBI Taxonomy" id="175570"/>
    <lineage>
        <taxon>Bacteria</taxon>
        <taxon>Bacillati</taxon>
        <taxon>Actinomycetota</taxon>
        <taxon>Actinomycetes</taxon>
        <taxon>Micromonosporales</taxon>
        <taxon>Micromonosporaceae</taxon>
        <taxon>Virgisporangium</taxon>
    </lineage>
</organism>
<gene>
    <name evidence="3" type="ORF">Vau01_069550</name>
</gene>
<evidence type="ECO:0000313" key="4">
    <source>
        <dbReference type="Proteomes" id="UP000612585"/>
    </source>
</evidence>
<keyword evidence="1" id="KW-0732">Signal</keyword>
<proteinExistence type="predicted"/>
<accession>A0A8J4E2W8</accession>
<sequence length="340" mass="35784">MSRRYGRLLAATLAAVLTVGVAGCGDDDKKNEANAASGKIEKVTYITAFGAVGRDALAWVAKDKGYFKDAGFDVDIQLGTGSDANLAKLTGNAAQFGSLDLTAIMINNGNGKFKNVKAIGAFHQQTLVSIMAPQDGTIKSPKDLEGKKVGMATASVNQLLFPAYAKLAGIDPGKVTVQDVPNTGLAAALAANQVDAVSTFLIGQGGIEAGSKKKMNVMPYSDFLRDLYGNAIVVTDDYLKKNKEGTKRMRDALLKALKYTIDHPEEAADIMIKEQKAAVKASAVSEIKLMTPYTTTGSGVFGDINKDKVNKAIAILQGAGLIKADLKAEDSVAFDMVPKA</sequence>
<evidence type="ECO:0000313" key="3">
    <source>
        <dbReference type="EMBL" id="GIJ59439.1"/>
    </source>
</evidence>
<dbReference type="SUPFAM" id="SSF53850">
    <property type="entry name" value="Periplasmic binding protein-like II"/>
    <property type="match status" value="1"/>
</dbReference>
<reference evidence="3" key="1">
    <citation type="submission" date="2021-01" db="EMBL/GenBank/DDBJ databases">
        <title>Whole genome shotgun sequence of Virgisporangium aurantiacum NBRC 16421.</title>
        <authorList>
            <person name="Komaki H."/>
            <person name="Tamura T."/>
        </authorList>
    </citation>
    <scope>NUCLEOTIDE SEQUENCE</scope>
    <source>
        <strain evidence="3">NBRC 16421</strain>
    </source>
</reference>
<feature type="domain" description="SsuA/THI5-like" evidence="2">
    <location>
        <begin position="59"/>
        <end position="267"/>
    </location>
</feature>
<name>A0A8J4E2W8_9ACTN</name>
<evidence type="ECO:0000259" key="2">
    <source>
        <dbReference type="Pfam" id="PF09084"/>
    </source>
</evidence>
<dbReference type="AlphaFoldDB" id="A0A8J4E2W8"/>
<feature type="signal peptide" evidence="1">
    <location>
        <begin position="1"/>
        <end position="24"/>
    </location>
</feature>
<keyword evidence="4" id="KW-1185">Reference proteome</keyword>
<dbReference type="PANTHER" id="PTHR31528:SF15">
    <property type="entry name" value="RIBOFLAVIN-BINDING PROTEIN RIBY"/>
    <property type="match status" value="1"/>
</dbReference>
<evidence type="ECO:0000256" key="1">
    <source>
        <dbReference type="SAM" id="SignalP"/>
    </source>
</evidence>
<dbReference type="Proteomes" id="UP000612585">
    <property type="component" value="Unassembled WGS sequence"/>
</dbReference>
<dbReference type="GO" id="GO:0009228">
    <property type="term" value="P:thiamine biosynthetic process"/>
    <property type="evidence" value="ECO:0007669"/>
    <property type="project" value="InterPro"/>
</dbReference>